<geneLocation type="plasmid" evidence="1">
    <name>pFRL4</name>
</geneLocation>
<dbReference type="AlphaFoldDB" id="V9Z6M4"/>
<gene>
    <name evidence="1" type="ORF">pFRL4_426</name>
</gene>
<protein>
    <submittedName>
        <fullName evidence="1">Putative transcriptional regulator</fullName>
    </submittedName>
</protein>
<name>V9Z6M4_9ACTN</name>
<proteinExistence type="predicted"/>
<evidence type="ECO:0000313" key="1">
    <source>
        <dbReference type="EMBL" id="AHE39659.1"/>
    </source>
</evidence>
<sequence length="322" mass="33352">MVVERRTVLSAGLCAAAVWTGGTIPAVADGRGQRLSERDLAAARQLFTVGMYDRLHQVLPGLVARASQSERTSPAGAGQAAGVWVLLSQLAVKEGAVETAAAFAVRAGTAARHSGGPVLLAAAARAAATPLRRTGRADTALQLLREAHSELDTGPRPSAAALDASGMVALTAAYTAAQAHNPSAAEQYVSLAEDATDRLLRDRGRVSAVGELSPAQCALYRVGIHRTLGEVDRALAYAAVLETAALPTPERQARAATDTARALLAAGDVPAAFVQLRLVERAAPQEARRPSVRALTAEVAARRPDLPGVNAFARRTAPHPAT</sequence>
<organism evidence="1">
    <name type="scientific">Streptomyces sp. F2</name>
    <dbReference type="NCBI Taxonomy" id="317660"/>
    <lineage>
        <taxon>Bacteria</taxon>
        <taxon>Bacillati</taxon>
        <taxon>Actinomycetota</taxon>
        <taxon>Actinomycetes</taxon>
        <taxon>Kitasatosporales</taxon>
        <taxon>Streptomycetaceae</taxon>
        <taxon>Streptomyces</taxon>
    </lineage>
</organism>
<dbReference type="RefSeq" id="WP_024126895.1">
    <property type="nucleotide sequence ID" value="NC_023284.1"/>
</dbReference>
<dbReference type="EMBL" id="KF602049">
    <property type="protein sequence ID" value="AHE39659.1"/>
    <property type="molecule type" value="Genomic_DNA"/>
</dbReference>
<accession>V9Z6M4</accession>
<keyword evidence="1" id="KW-0614">Plasmid</keyword>
<reference evidence="1" key="1">
    <citation type="submission" date="2013-09" db="EMBL/GenBank/DDBJ databases">
        <title>Complete nucleotide sequence of Streptomyces linear plasmid pFRL4.</title>
        <authorList>
            <person name="Chen Z."/>
            <person name="Fang P."/>
            <person name="Qin Z."/>
        </authorList>
    </citation>
    <scope>NUCLEOTIDE SEQUENCE</scope>
    <source>
        <plasmid evidence="1">pFRL4</plasmid>
    </source>
</reference>